<dbReference type="Proteomes" id="UP001168694">
    <property type="component" value="Unassembled WGS sequence"/>
</dbReference>
<sequence length="160" mass="18462">MIEEYYNNWLKHRTVLHELLDQVGPEHVFFKPWSEGFSLGELAVHIVSSTDMFLATVKNGQFASPGTPRDFQTMDEVREIVQEFTHKSKRDFSVLKEADLNNEIDIFGYMAPGKYWIESLIDHEIHHKGQLFVYARMTGAEKVPFFKQLPSRAVNDAAAD</sequence>
<dbReference type="InterPro" id="IPR034660">
    <property type="entry name" value="DinB/YfiT-like"/>
</dbReference>
<comment type="similarity">
    <text evidence="1">Belongs to the DinB family.</text>
</comment>
<evidence type="ECO:0000313" key="3">
    <source>
        <dbReference type="EMBL" id="MDN4075107.1"/>
    </source>
</evidence>
<proteinExistence type="inferred from homology"/>
<keyword evidence="2" id="KW-0479">Metal-binding</keyword>
<name>A0ABT8EAZ9_9BACL</name>
<dbReference type="SUPFAM" id="SSF109854">
    <property type="entry name" value="DinB/YfiT-like putative metalloenzymes"/>
    <property type="match status" value="1"/>
</dbReference>
<dbReference type="Pfam" id="PF05163">
    <property type="entry name" value="DinB"/>
    <property type="match status" value="1"/>
</dbReference>
<dbReference type="Gene3D" id="1.20.120.450">
    <property type="entry name" value="dinb family like domain"/>
    <property type="match status" value="1"/>
</dbReference>
<dbReference type="RefSeq" id="WP_290401218.1">
    <property type="nucleotide sequence ID" value="NZ_JAUHLN010000004.1"/>
</dbReference>
<dbReference type="EMBL" id="JAUHLN010000004">
    <property type="protein sequence ID" value="MDN4075107.1"/>
    <property type="molecule type" value="Genomic_DNA"/>
</dbReference>
<organism evidence="3 4">
    <name type="scientific">Fictibacillus terranigra</name>
    <dbReference type="NCBI Taxonomy" id="3058424"/>
    <lineage>
        <taxon>Bacteria</taxon>
        <taxon>Bacillati</taxon>
        <taxon>Bacillota</taxon>
        <taxon>Bacilli</taxon>
        <taxon>Bacillales</taxon>
        <taxon>Fictibacillaceae</taxon>
        <taxon>Fictibacillus</taxon>
    </lineage>
</organism>
<gene>
    <name evidence="3" type="ORF">QYF49_19235</name>
</gene>
<comment type="caution">
    <text evidence="3">The sequence shown here is derived from an EMBL/GenBank/DDBJ whole genome shotgun (WGS) entry which is preliminary data.</text>
</comment>
<evidence type="ECO:0000313" key="4">
    <source>
        <dbReference type="Proteomes" id="UP001168694"/>
    </source>
</evidence>
<protein>
    <submittedName>
        <fullName evidence="3">DinB family protein</fullName>
    </submittedName>
</protein>
<reference evidence="3" key="1">
    <citation type="submission" date="2023-06" db="EMBL/GenBank/DDBJ databases">
        <title>Draft Genome Sequences of Representative Paenibacillus Polymyxa, Bacillus cereus, Fictibacillus sp., and Brevibacillus agri Strains Isolated from Amazonian Dark Earth.</title>
        <authorList>
            <person name="Pellegrinetti T.A."/>
            <person name="Cunha I.C.M."/>
            <person name="Chaves M.G."/>
            <person name="Freitas A.S."/>
            <person name="Silva A.V.R."/>
            <person name="Tsai S.M."/>
            <person name="Mendes L.W."/>
        </authorList>
    </citation>
    <scope>NUCLEOTIDE SEQUENCE</scope>
    <source>
        <strain evidence="3">CENA-BCM004</strain>
    </source>
</reference>
<evidence type="ECO:0000256" key="1">
    <source>
        <dbReference type="ARBA" id="ARBA00008635"/>
    </source>
</evidence>
<accession>A0ABT8EAZ9</accession>
<dbReference type="InterPro" id="IPR007837">
    <property type="entry name" value="DinB"/>
</dbReference>
<evidence type="ECO:0000256" key="2">
    <source>
        <dbReference type="ARBA" id="ARBA00022723"/>
    </source>
</evidence>
<keyword evidence="4" id="KW-1185">Reference proteome</keyword>